<organism evidence="2 3">
    <name type="scientific">Paratrimastix pyriformis</name>
    <dbReference type="NCBI Taxonomy" id="342808"/>
    <lineage>
        <taxon>Eukaryota</taxon>
        <taxon>Metamonada</taxon>
        <taxon>Preaxostyla</taxon>
        <taxon>Paratrimastigidae</taxon>
        <taxon>Paratrimastix</taxon>
    </lineage>
</organism>
<feature type="signal peptide" evidence="1">
    <location>
        <begin position="1"/>
        <end position="17"/>
    </location>
</feature>
<keyword evidence="3" id="KW-1185">Reference proteome</keyword>
<accession>A0ABQ8UEX9</accession>
<evidence type="ECO:0000313" key="2">
    <source>
        <dbReference type="EMBL" id="KAJ4456421.1"/>
    </source>
</evidence>
<evidence type="ECO:0000256" key="1">
    <source>
        <dbReference type="SAM" id="SignalP"/>
    </source>
</evidence>
<keyword evidence="1" id="KW-0732">Signal</keyword>
<feature type="chain" id="PRO_5046261028" evidence="1">
    <location>
        <begin position="18"/>
        <end position="1061"/>
    </location>
</feature>
<proteinExistence type="predicted"/>
<protein>
    <submittedName>
        <fullName evidence="2">Uncharacterized protein</fullName>
    </submittedName>
</protein>
<dbReference type="Proteomes" id="UP001141327">
    <property type="component" value="Unassembled WGS sequence"/>
</dbReference>
<evidence type="ECO:0000313" key="3">
    <source>
        <dbReference type="Proteomes" id="UP001141327"/>
    </source>
</evidence>
<comment type="caution">
    <text evidence="2">The sequence shown here is derived from an EMBL/GenBank/DDBJ whole genome shotgun (WGS) entry which is preliminary data.</text>
</comment>
<dbReference type="EMBL" id="JAPMOS010000071">
    <property type="protein sequence ID" value="KAJ4456421.1"/>
    <property type="molecule type" value="Genomic_DNA"/>
</dbReference>
<reference evidence="2" key="1">
    <citation type="journal article" date="2022" name="bioRxiv">
        <title>Genomics of Preaxostyla Flagellates Illuminates Evolutionary Transitions and the Path Towards Mitochondrial Loss.</title>
        <authorList>
            <person name="Novak L.V.F."/>
            <person name="Treitli S.C."/>
            <person name="Pyrih J."/>
            <person name="Halakuc P."/>
            <person name="Pipaliya S.V."/>
            <person name="Vacek V."/>
            <person name="Brzon O."/>
            <person name="Soukal P."/>
            <person name="Eme L."/>
            <person name="Dacks J.B."/>
            <person name="Karnkowska A."/>
            <person name="Elias M."/>
            <person name="Hampl V."/>
        </authorList>
    </citation>
    <scope>NUCLEOTIDE SEQUENCE</scope>
    <source>
        <strain evidence="2">RCP-MX</strain>
    </source>
</reference>
<gene>
    <name evidence="2" type="ORF">PAPYR_8391</name>
</gene>
<name>A0ABQ8UEX9_9EUKA</name>
<sequence length="1061" mass="116561">MMRCLLLFCSLMALASAGSVIITLQDTKMLYNRMYVVTWTITSGSIRGSWTMELWQSTHGILQSVTTPSSMTFTMWQPPAFFGEGFYLRIWGRDQMTGDRISGDSEQFSISPTFYCNSPDADGWVGDKTANNYQVTFVGTPYAMLNVSMTNTRTAVTYPVDSLRIRQGSYSWSMGLPHNLTAGLYSIDAVVTYEQLDGMGQMNCSAPWYMLSAASIQFTSPVENSTYQAGQEMEAAFTYDPDEYPQRGSYLLTFNNRNMTIHTIIRSPYALGTLHFQVPIDMPLGANDTFFLAVSPLARPNITSVLSPTFLVHNPYCSQYNNLTEPNGTLISVEGRTDTGPVRYPALFCLWVIDPPLEDHGRVELVVPTNHTLPRSPFSVRESFGGFDVAPVVINGTRHYFGRRLYVLLLASSGDPITQLFAATYHALPAPTVNITHPVANETLTVGGMYRLAWTSDQIMGSLALYLEAESDDRDLFPSISIVGSIQDTSYNWLVIANRLTSPFSGWPILALGLGDVPARVVLRDPYADDTVTYARSEVIKVHSDYCGGQAKIALDLNQPYLLQDHKGDGPALYAPCSWVFTSPSSTYIRITVIKYGVYRNSDSIEAFDGWNRYSTSLFSLYPGSGDLPANATFSATSEAVRVDLHYSTQPLAINPAAPFSGIVAEVVALPVPRILVDINPAGYRSGLPPMVLGSVVPLRVSFPDCSLNPGQSDPLICQDPLGRLDVLTYDVNNYTNELTWGNMGQLFVPLDPAPSYPVFDLAVSLRSSYLNARSTYRLAARWLMSSTASPRGFSVPFTLAEDMPASSALVCNAQATLGIPQGFVSAPKHCDTSMWTIHVDAEREEPAPTGAPQVLWISFPSPHLDYGDELRIYDGTTIDPNNLIRLEKGSGSSSTQVDSMITHGRAVTMQYKWGEDHYSQSANWQLAVNWLQMASPAIVVANDPPASVMAGDTVYLSWNTTLLQPARYVQTKLYLVPQNVSDPTITYLDSTMGDGPIRCTIPSVSGNFRLMVVTAFADNFPPIYATSAAVMHVASQPYPLVRPVPMGAEATSNHQNRELA</sequence>